<dbReference type="STRING" id="1227492.C482_11540"/>
<dbReference type="PATRIC" id="fig|1227492.4.peg.2276"/>
<feature type="region of interest" description="Disordered" evidence="1">
    <location>
        <begin position="37"/>
        <end position="57"/>
    </location>
</feature>
<accession>M0AMU6</accession>
<keyword evidence="3" id="KW-1185">Reference proteome</keyword>
<dbReference type="InterPro" id="IPR058264">
    <property type="entry name" value="DUF7958"/>
</dbReference>
<name>M0AMU6_9EURY</name>
<evidence type="ECO:0000256" key="1">
    <source>
        <dbReference type="SAM" id="MobiDB-lite"/>
    </source>
</evidence>
<dbReference type="Pfam" id="PF25858">
    <property type="entry name" value="DUF7958"/>
    <property type="match status" value="1"/>
</dbReference>
<comment type="caution">
    <text evidence="2">The sequence shown here is derived from an EMBL/GenBank/DDBJ whole genome shotgun (WGS) entry which is preliminary data.</text>
</comment>
<evidence type="ECO:0000313" key="3">
    <source>
        <dbReference type="Proteomes" id="UP000011693"/>
    </source>
</evidence>
<reference evidence="2 3" key="1">
    <citation type="journal article" date="2014" name="PLoS Genet.">
        <title>Phylogenetically driven sequencing of extremely halophilic archaea reveals strategies for static and dynamic osmo-response.</title>
        <authorList>
            <person name="Becker E.A."/>
            <person name="Seitzer P.M."/>
            <person name="Tritt A."/>
            <person name="Larsen D."/>
            <person name="Krusor M."/>
            <person name="Yao A.I."/>
            <person name="Wu D."/>
            <person name="Madern D."/>
            <person name="Eisen J.A."/>
            <person name="Darling A.E."/>
            <person name="Facciotti M.T."/>
        </authorList>
    </citation>
    <scope>NUCLEOTIDE SEQUENCE [LARGE SCALE GENOMIC DNA]</scope>
    <source>
        <strain evidence="2 3">JCM 10990</strain>
    </source>
</reference>
<dbReference type="OrthoDB" id="242611at2157"/>
<evidence type="ECO:0000313" key="2">
    <source>
        <dbReference type="EMBL" id="ELY98708.1"/>
    </source>
</evidence>
<dbReference type="RefSeq" id="WP_006167747.1">
    <property type="nucleotide sequence ID" value="NZ_AOIN01000061.1"/>
</dbReference>
<gene>
    <name evidence="2" type="ORF">C482_11540</name>
</gene>
<organism evidence="2 3">
    <name type="scientific">Natrialba chahannaoensis JCM 10990</name>
    <dbReference type="NCBI Taxonomy" id="1227492"/>
    <lineage>
        <taxon>Archaea</taxon>
        <taxon>Methanobacteriati</taxon>
        <taxon>Methanobacteriota</taxon>
        <taxon>Stenosarchaea group</taxon>
        <taxon>Halobacteria</taxon>
        <taxon>Halobacteriales</taxon>
        <taxon>Natrialbaceae</taxon>
        <taxon>Natrialba</taxon>
    </lineage>
</organism>
<dbReference type="EMBL" id="AOIN01000061">
    <property type="protein sequence ID" value="ELY98708.1"/>
    <property type="molecule type" value="Genomic_DNA"/>
</dbReference>
<proteinExistence type="predicted"/>
<dbReference type="Proteomes" id="UP000011693">
    <property type="component" value="Unassembled WGS sequence"/>
</dbReference>
<dbReference type="AlphaFoldDB" id="M0AMU6"/>
<protein>
    <submittedName>
        <fullName evidence="2">Uncharacterized protein</fullName>
    </submittedName>
</protein>
<sequence length="328" mass="37396">MKAVIGKEDDDGVGLRVIDNNDVSHGIHVGFDGEIKYHEQDGYPDDPSERTPNENEHVAQAREYARHYVSQETEYEPFPVEKNLLGIKRVRDTIQKLSDERFRELFQDASEQVNGKGVGGFSGPVDLPPAVGENDWVLFMVDVYLNDDTEIEAVSDIHLRYRDEDGELTSQWNDDPFPDRKPDARLQLVPDLVPSVEEFREYLDYHLRCQIRDCYIGAGLEPPEEFKVLGHGINEYTGRYNLDEITLYDQYNKHHAEIPGYSLEYNYGLGDYGKSITKLQTLTDEDDELEEAIETVLETGEGIGHVLELLEERGFDDPEATLIDVLGP</sequence>